<feature type="region of interest" description="Disordered" evidence="1">
    <location>
        <begin position="36"/>
        <end position="55"/>
    </location>
</feature>
<dbReference type="EMBL" id="GL883912">
    <property type="protein sequence ID" value="EGI15559.1"/>
    <property type="molecule type" value="Genomic_DNA"/>
</dbReference>
<accession>F4T1B4</accession>
<sequence length="55" mass="5947">CGVKRLIRPTVLGLDLVGLIRPVSVASGTECQMRRKTPYPSYGSGLGSCRPDKTR</sequence>
<dbReference type="Proteomes" id="UP000004710">
    <property type="component" value="Unassembled WGS sequence"/>
</dbReference>
<feature type="non-terminal residue" evidence="2">
    <location>
        <position position="1"/>
    </location>
</feature>
<protein>
    <submittedName>
        <fullName evidence="2">Ribonucleoside diphosphage reductase 1, beta subunit, B2</fullName>
    </submittedName>
</protein>
<organism evidence="2 3">
    <name type="scientific">Escherichia coli M605</name>
    <dbReference type="NCBI Taxonomy" id="656417"/>
    <lineage>
        <taxon>Bacteria</taxon>
        <taxon>Pseudomonadati</taxon>
        <taxon>Pseudomonadota</taxon>
        <taxon>Gammaproteobacteria</taxon>
        <taxon>Enterobacterales</taxon>
        <taxon>Enterobacteriaceae</taxon>
        <taxon>Escherichia</taxon>
    </lineage>
</organism>
<reference evidence="2 3" key="1">
    <citation type="submission" date="2010-01" db="EMBL/GenBank/DDBJ databases">
        <title>The Genome Sequence of Escherichia coli M605.</title>
        <authorList>
            <consortium name="The Broad Institute Genome Sequencing Platform"/>
            <consortium name="The Broad Institute Genome Sequencing Center for Infectious Disease"/>
            <person name="Feldgarden M."/>
            <person name="Gordon D.M."/>
            <person name="Johnson J.R."/>
            <person name="Johnston B.D."/>
            <person name="Young S."/>
            <person name="Zeng Q."/>
            <person name="Koehrsen M."/>
            <person name="Alvarado L."/>
            <person name="Berlin A.M."/>
            <person name="Borenstein D."/>
            <person name="Chapman S.B."/>
            <person name="Chen Z."/>
            <person name="Engels R."/>
            <person name="Freedman E."/>
            <person name="Gellesch M."/>
            <person name="Goldberg J."/>
            <person name="Griggs A."/>
            <person name="Gujja S."/>
            <person name="Heilman E.R."/>
            <person name="Heiman D.I."/>
            <person name="Hepburn T.A."/>
            <person name="Howarth C."/>
            <person name="Jen D."/>
            <person name="Larson L."/>
            <person name="Lewis B."/>
            <person name="Mehta T."/>
            <person name="Park D."/>
            <person name="Pearson M."/>
            <person name="Richards J."/>
            <person name="Roberts A."/>
            <person name="Saif S."/>
            <person name="Shea T.D."/>
            <person name="Shenoy N."/>
            <person name="Sisk P."/>
            <person name="Stolte C."/>
            <person name="Sykes S.N."/>
            <person name="Walk T."/>
            <person name="White J."/>
            <person name="Yandava C."/>
            <person name="Haas B."/>
            <person name="Henn M.R."/>
            <person name="Nusbaum C."/>
            <person name="Birren B."/>
        </authorList>
    </citation>
    <scope>NUCLEOTIDE SEQUENCE [LARGE SCALE GENOMIC DNA]</scope>
    <source>
        <strain evidence="2 3">M605</strain>
    </source>
</reference>
<dbReference type="HOGENOM" id="CLU_3018768_0_0_6"/>
<dbReference type="AlphaFoldDB" id="F4T1B4"/>
<gene>
    <name evidence="2" type="ORF">ECIG_02196</name>
</gene>
<evidence type="ECO:0000313" key="2">
    <source>
        <dbReference type="EMBL" id="EGI15559.1"/>
    </source>
</evidence>
<name>F4T1B4_ECOLX</name>
<evidence type="ECO:0000313" key="3">
    <source>
        <dbReference type="Proteomes" id="UP000004710"/>
    </source>
</evidence>
<evidence type="ECO:0000256" key="1">
    <source>
        <dbReference type="SAM" id="MobiDB-lite"/>
    </source>
</evidence>
<proteinExistence type="predicted"/>